<name>A0A437PQK0_9ACTN</name>
<evidence type="ECO:0000313" key="2">
    <source>
        <dbReference type="EMBL" id="RVU24414.1"/>
    </source>
</evidence>
<evidence type="ECO:0000259" key="1">
    <source>
        <dbReference type="Pfam" id="PF19054"/>
    </source>
</evidence>
<evidence type="ECO:0000313" key="3">
    <source>
        <dbReference type="Proteomes" id="UP000283128"/>
    </source>
</evidence>
<proteinExistence type="predicted"/>
<accession>A0A437PQK0</accession>
<comment type="caution">
    <text evidence="2">The sequence shown here is derived from an EMBL/GenBank/DDBJ whole genome shotgun (WGS) entry which is preliminary data.</text>
</comment>
<gene>
    <name evidence="2" type="ORF">EOT10_15490</name>
</gene>
<sequence>MVAGCLYAHDFYRVHRRFPASAGERRAGRRRVERARIILEPGTGCSCSSRRQAVLRAQIGDERAMAAQLGYLLTAGALPQVSLGVISAATSNRCRWPIETFHVHDDRLVSVELTSAEVNNHGAGRDRRVPAGV</sequence>
<organism evidence="2 3">
    <name type="scientific">Streptomyces antnestii</name>
    <dbReference type="NCBI Taxonomy" id="2494256"/>
    <lineage>
        <taxon>Bacteria</taxon>
        <taxon>Bacillati</taxon>
        <taxon>Actinomycetota</taxon>
        <taxon>Actinomycetes</taxon>
        <taxon>Kitasatosporales</taxon>
        <taxon>Streptomycetaceae</taxon>
        <taxon>Streptomyces</taxon>
    </lineage>
</organism>
<dbReference type="Proteomes" id="UP000283128">
    <property type="component" value="Unassembled WGS sequence"/>
</dbReference>
<protein>
    <recommendedName>
        <fullName evidence="1">DUF5753 domain-containing protein</fullName>
    </recommendedName>
</protein>
<reference evidence="2 3" key="1">
    <citation type="submission" date="2019-01" db="EMBL/GenBank/DDBJ databases">
        <title>Genome sequences of Streptomyces and Rhizobium isolates collected from root and soil.</title>
        <authorList>
            <person name="Chhettri S."/>
            <person name="Sevigny J.L."/>
            <person name="Sen A."/>
            <person name="Ennis N."/>
            <person name="Tisa L."/>
        </authorList>
    </citation>
    <scope>NUCLEOTIDE SEQUENCE [LARGE SCALE GENOMIC DNA]</scope>
    <source>
        <strain evidence="2 3">San01</strain>
    </source>
</reference>
<dbReference type="AlphaFoldDB" id="A0A437PQK0"/>
<feature type="domain" description="DUF5753" evidence="1">
    <location>
        <begin position="7"/>
        <end position="112"/>
    </location>
</feature>
<dbReference type="EMBL" id="RZYA01000006">
    <property type="protein sequence ID" value="RVU24414.1"/>
    <property type="molecule type" value="Genomic_DNA"/>
</dbReference>
<dbReference type="InterPro" id="IPR043917">
    <property type="entry name" value="DUF5753"/>
</dbReference>
<keyword evidence="3" id="KW-1185">Reference proteome</keyword>
<dbReference type="OrthoDB" id="4966777at2"/>
<dbReference type="Pfam" id="PF19054">
    <property type="entry name" value="DUF5753"/>
    <property type="match status" value="1"/>
</dbReference>